<protein>
    <submittedName>
        <fullName evidence="1">Uncharacterized protein</fullName>
    </submittedName>
</protein>
<dbReference type="AlphaFoldDB" id="A0A6G0YSW5"/>
<name>A0A6G0YSW5_APHCR</name>
<evidence type="ECO:0000313" key="1">
    <source>
        <dbReference type="EMBL" id="KAF0760783.1"/>
    </source>
</evidence>
<gene>
    <name evidence="1" type="ORF">FWK35_00006993</name>
</gene>
<keyword evidence="2" id="KW-1185">Reference proteome</keyword>
<accession>A0A6G0YSW5</accession>
<dbReference type="EMBL" id="VUJU01002580">
    <property type="protein sequence ID" value="KAF0760783.1"/>
    <property type="molecule type" value="Genomic_DNA"/>
</dbReference>
<comment type="caution">
    <text evidence="1">The sequence shown here is derived from an EMBL/GenBank/DDBJ whole genome shotgun (WGS) entry which is preliminary data.</text>
</comment>
<organism evidence="1 2">
    <name type="scientific">Aphis craccivora</name>
    <name type="common">Cowpea aphid</name>
    <dbReference type="NCBI Taxonomy" id="307492"/>
    <lineage>
        <taxon>Eukaryota</taxon>
        <taxon>Metazoa</taxon>
        <taxon>Ecdysozoa</taxon>
        <taxon>Arthropoda</taxon>
        <taxon>Hexapoda</taxon>
        <taxon>Insecta</taxon>
        <taxon>Pterygota</taxon>
        <taxon>Neoptera</taxon>
        <taxon>Paraneoptera</taxon>
        <taxon>Hemiptera</taxon>
        <taxon>Sternorrhyncha</taxon>
        <taxon>Aphidomorpha</taxon>
        <taxon>Aphidoidea</taxon>
        <taxon>Aphididae</taxon>
        <taxon>Aphidini</taxon>
        <taxon>Aphis</taxon>
        <taxon>Aphis</taxon>
    </lineage>
</organism>
<proteinExistence type="predicted"/>
<dbReference type="Proteomes" id="UP000478052">
    <property type="component" value="Unassembled WGS sequence"/>
</dbReference>
<evidence type="ECO:0000313" key="2">
    <source>
        <dbReference type="Proteomes" id="UP000478052"/>
    </source>
</evidence>
<reference evidence="1 2" key="1">
    <citation type="submission" date="2019-08" db="EMBL/GenBank/DDBJ databases">
        <title>Whole genome of Aphis craccivora.</title>
        <authorList>
            <person name="Voronova N.V."/>
            <person name="Shulinski R.S."/>
            <person name="Bandarenka Y.V."/>
            <person name="Zhorov D.G."/>
            <person name="Warner D."/>
        </authorList>
    </citation>
    <scope>NUCLEOTIDE SEQUENCE [LARGE SCALE GENOMIC DNA]</scope>
    <source>
        <strain evidence="1">180601</strain>
        <tissue evidence="1">Whole Body</tissue>
    </source>
</reference>
<sequence length="147" mass="17547">MKSKNRYLKVEICDFKDLISNESLREEKIKNMKTRRLCKKSKWENDGNLGMESVLYWKLAFVNMQVLVMSENTYNEFFLHLTSLTFSCSIHKYEIITDIFTIYITMRMRQFTYNENQKLNKTNRAKKKLSKLVFITAWSARLSSGVQ</sequence>